<dbReference type="PROSITE" id="PS00519">
    <property type="entry name" value="HTH_ASNC_1"/>
    <property type="match status" value="1"/>
</dbReference>
<keyword evidence="3" id="KW-0804">Transcription</keyword>
<evidence type="ECO:0000256" key="2">
    <source>
        <dbReference type="ARBA" id="ARBA00023125"/>
    </source>
</evidence>
<dbReference type="RefSeq" id="WP_381489296.1">
    <property type="nucleotide sequence ID" value="NZ_JBHTIK010000005.1"/>
</dbReference>
<dbReference type="InterPro" id="IPR019887">
    <property type="entry name" value="Tscrpt_reg_AsnC/Lrp_C"/>
</dbReference>
<protein>
    <submittedName>
        <fullName evidence="5">Lrp/AsnC family transcriptional regulator</fullName>
    </submittedName>
</protein>
<keyword evidence="1" id="KW-0805">Transcription regulation</keyword>
<reference evidence="6" key="1">
    <citation type="journal article" date="2019" name="Int. J. Syst. Evol. Microbiol.">
        <title>The Global Catalogue of Microorganisms (GCM) 10K type strain sequencing project: providing services to taxonomists for standard genome sequencing and annotation.</title>
        <authorList>
            <consortium name="The Broad Institute Genomics Platform"/>
            <consortium name="The Broad Institute Genome Sequencing Center for Infectious Disease"/>
            <person name="Wu L."/>
            <person name="Ma J."/>
        </authorList>
    </citation>
    <scope>NUCLEOTIDE SEQUENCE [LARGE SCALE GENOMIC DNA]</scope>
    <source>
        <strain evidence="6">CCUG 52537</strain>
    </source>
</reference>
<dbReference type="Pfam" id="PF13412">
    <property type="entry name" value="HTH_24"/>
    <property type="match status" value="1"/>
</dbReference>
<evidence type="ECO:0000313" key="6">
    <source>
        <dbReference type="Proteomes" id="UP001597124"/>
    </source>
</evidence>
<accession>A0ABW3C1Y4</accession>
<dbReference type="PROSITE" id="PS50956">
    <property type="entry name" value="HTH_ASNC_2"/>
    <property type="match status" value="1"/>
</dbReference>
<dbReference type="CDD" id="cd00090">
    <property type="entry name" value="HTH_ARSR"/>
    <property type="match status" value="1"/>
</dbReference>
<dbReference type="InterPro" id="IPR011008">
    <property type="entry name" value="Dimeric_a/b-barrel"/>
</dbReference>
<dbReference type="SUPFAM" id="SSF46785">
    <property type="entry name" value="Winged helix' DNA-binding domain"/>
    <property type="match status" value="1"/>
</dbReference>
<keyword evidence="2" id="KW-0238">DNA-binding</keyword>
<proteinExistence type="predicted"/>
<gene>
    <name evidence="5" type="ORF">ACFQ00_09110</name>
</gene>
<dbReference type="InterPro" id="IPR019888">
    <property type="entry name" value="Tscrpt_reg_AsnC-like"/>
</dbReference>
<evidence type="ECO:0000256" key="3">
    <source>
        <dbReference type="ARBA" id="ARBA00023163"/>
    </source>
</evidence>
<evidence type="ECO:0000313" key="5">
    <source>
        <dbReference type="EMBL" id="MFD0848481.1"/>
    </source>
</evidence>
<dbReference type="Proteomes" id="UP001597124">
    <property type="component" value="Unassembled WGS sequence"/>
</dbReference>
<dbReference type="InterPro" id="IPR000485">
    <property type="entry name" value="AsnC-type_HTH_dom"/>
</dbReference>
<keyword evidence="6" id="KW-1185">Reference proteome</keyword>
<dbReference type="Gene3D" id="3.30.70.920">
    <property type="match status" value="1"/>
</dbReference>
<comment type="caution">
    <text evidence="5">The sequence shown here is derived from an EMBL/GenBank/DDBJ whole genome shotgun (WGS) entry which is preliminary data.</text>
</comment>
<organism evidence="5 6">
    <name type="scientific">Sphingosinicella xenopeptidilytica</name>
    <dbReference type="NCBI Taxonomy" id="364098"/>
    <lineage>
        <taxon>Bacteria</taxon>
        <taxon>Pseudomonadati</taxon>
        <taxon>Pseudomonadota</taxon>
        <taxon>Alphaproteobacteria</taxon>
        <taxon>Sphingomonadales</taxon>
        <taxon>Sphingosinicellaceae</taxon>
        <taxon>Sphingosinicella</taxon>
    </lineage>
</organism>
<dbReference type="InterPro" id="IPR011991">
    <property type="entry name" value="ArsR-like_HTH"/>
</dbReference>
<name>A0ABW3C1Y4_SPHXN</name>
<dbReference type="EMBL" id="JBHTIK010000005">
    <property type="protein sequence ID" value="MFD0848481.1"/>
    <property type="molecule type" value="Genomic_DNA"/>
</dbReference>
<dbReference type="Gene3D" id="1.10.10.10">
    <property type="entry name" value="Winged helix-like DNA-binding domain superfamily/Winged helix DNA-binding domain"/>
    <property type="match status" value="1"/>
</dbReference>
<dbReference type="Pfam" id="PF01037">
    <property type="entry name" value="AsnC_trans_reg"/>
    <property type="match status" value="1"/>
</dbReference>
<dbReference type="PRINTS" id="PR00033">
    <property type="entry name" value="HTHASNC"/>
</dbReference>
<dbReference type="SUPFAM" id="SSF54909">
    <property type="entry name" value="Dimeric alpha+beta barrel"/>
    <property type="match status" value="1"/>
</dbReference>
<evidence type="ECO:0000259" key="4">
    <source>
        <dbReference type="PROSITE" id="PS50956"/>
    </source>
</evidence>
<feature type="domain" description="HTH asnC-type" evidence="4">
    <location>
        <begin position="8"/>
        <end position="69"/>
    </location>
</feature>
<evidence type="ECO:0000256" key="1">
    <source>
        <dbReference type="ARBA" id="ARBA00023015"/>
    </source>
</evidence>
<dbReference type="InterPro" id="IPR019885">
    <property type="entry name" value="Tscrpt_reg_HTH_AsnC-type_CS"/>
</dbReference>
<dbReference type="SMART" id="SM00344">
    <property type="entry name" value="HTH_ASNC"/>
    <property type="match status" value="1"/>
</dbReference>
<sequence>MTKIAITLDAGDRKILRELQRNARLSNIDLAARVGMSPSTCLRRTRALEEAGIISAYVAVVDQAALGPSISLYIMIDLDQRIETDAKMFFDRIARDDRIVECVALTGNHDILIRAVVRDMADMAQLTMDTLLKLPSVRSITSSIVMRSIKRAASRSP</sequence>
<dbReference type="PANTHER" id="PTHR30154:SF34">
    <property type="entry name" value="TRANSCRIPTIONAL REGULATOR AZLB"/>
    <property type="match status" value="1"/>
</dbReference>
<dbReference type="InterPro" id="IPR036390">
    <property type="entry name" value="WH_DNA-bd_sf"/>
</dbReference>
<dbReference type="InterPro" id="IPR036388">
    <property type="entry name" value="WH-like_DNA-bd_sf"/>
</dbReference>
<dbReference type="PANTHER" id="PTHR30154">
    <property type="entry name" value="LEUCINE-RESPONSIVE REGULATORY PROTEIN"/>
    <property type="match status" value="1"/>
</dbReference>